<evidence type="ECO:0000256" key="3">
    <source>
        <dbReference type="ARBA" id="ARBA00022606"/>
    </source>
</evidence>
<evidence type="ECO:0000256" key="1">
    <source>
        <dbReference type="ARBA" id="ARBA00004651"/>
    </source>
</evidence>
<reference evidence="12" key="1">
    <citation type="submission" date="2025-08" db="UniProtKB">
        <authorList>
            <consortium name="RefSeq"/>
        </authorList>
    </citation>
    <scope>IDENTIFICATION</scope>
    <source>
        <tissue evidence="12">Thorax and Abdomen</tissue>
    </source>
</reference>
<keyword evidence="2" id="KW-1003">Cell membrane</keyword>
<dbReference type="GeneID" id="124293506"/>
<organism evidence="11 12">
    <name type="scientific">Neodiprion lecontei</name>
    <name type="common">Redheaded pine sawfly</name>
    <dbReference type="NCBI Taxonomy" id="441921"/>
    <lineage>
        <taxon>Eukaryota</taxon>
        <taxon>Metazoa</taxon>
        <taxon>Ecdysozoa</taxon>
        <taxon>Arthropoda</taxon>
        <taxon>Hexapoda</taxon>
        <taxon>Insecta</taxon>
        <taxon>Pterygota</taxon>
        <taxon>Neoptera</taxon>
        <taxon>Endopterygota</taxon>
        <taxon>Hymenoptera</taxon>
        <taxon>Tenthredinoidea</taxon>
        <taxon>Diprionidae</taxon>
        <taxon>Diprioninae</taxon>
        <taxon>Neodiprion</taxon>
    </lineage>
</organism>
<comment type="similarity">
    <text evidence="10">Belongs to the insect chemoreceptor superfamily. Heteromeric odorant receptor channel (TC 1.A.69) family.</text>
</comment>
<keyword evidence="6 10" id="KW-1133">Transmembrane helix</keyword>
<keyword evidence="8 10" id="KW-0675">Receptor</keyword>
<comment type="caution">
    <text evidence="10">Lacks conserved residue(s) required for the propagation of feature annotation.</text>
</comment>
<comment type="subcellular location">
    <subcellularLocation>
        <location evidence="1 10">Cell membrane</location>
        <topology evidence="1 10">Multi-pass membrane protein</topology>
    </subcellularLocation>
</comment>
<evidence type="ECO:0000313" key="12">
    <source>
        <dbReference type="RefSeq" id="XP_046590497.1"/>
    </source>
</evidence>
<keyword evidence="3 10" id="KW-0716">Sensory transduction</keyword>
<gene>
    <name evidence="12" type="primary">LOC124293506</name>
</gene>
<accession>A0ABM3FR41</accession>
<keyword evidence="4 10" id="KW-0812">Transmembrane</keyword>
<dbReference type="InterPro" id="IPR004117">
    <property type="entry name" value="7tm6_olfct_rcpt"/>
</dbReference>
<dbReference type="PANTHER" id="PTHR21137:SF35">
    <property type="entry name" value="ODORANT RECEPTOR 19A-RELATED"/>
    <property type="match status" value="1"/>
</dbReference>
<sequence length="382" mass="43190">MEVSSTVKLLEWNEILLSLVGLWPLSHNDTRFTLGLSCLLIHVTLEHVDLYKNGKNFEHVVANLSENIMFTTILIEVTLLRVNSRKLGKIIRAVYEDFVEENYKTSTEKKILLDNFEKTRIFVVSSVMLILPAAVSYYLTPFINLLRTMNGNSTVQLELPYHTYIFYDVSKISSYAMTYAAQLPFVFFSAFGSIASICLVISLTLHVCGQLSVLAERINDVNTDGQECGLAIKTFVKNHVRLIRMTQTLEEVYNVMLLGQLLGGMILICILSYYVLANTEGEQNTDFVSFTLYVLSVIHHIFVYCYVGERLVQESTKVHDALSACRWYDMSSVHAKMLVVCMARSQKPLVLTAGKFCTFSMGSFANVMKTSMAYLSVLKSLL</sequence>
<name>A0ABM3FR41_NEOLC</name>
<keyword evidence="11" id="KW-1185">Reference proteome</keyword>
<evidence type="ECO:0000256" key="6">
    <source>
        <dbReference type="ARBA" id="ARBA00022989"/>
    </source>
</evidence>
<dbReference type="Pfam" id="PF02949">
    <property type="entry name" value="7tm_6"/>
    <property type="match status" value="1"/>
</dbReference>
<evidence type="ECO:0000256" key="9">
    <source>
        <dbReference type="ARBA" id="ARBA00023224"/>
    </source>
</evidence>
<proteinExistence type="inferred from homology"/>
<evidence type="ECO:0000256" key="2">
    <source>
        <dbReference type="ARBA" id="ARBA00022475"/>
    </source>
</evidence>
<keyword evidence="9 10" id="KW-0807">Transducer</keyword>
<evidence type="ECO:0000256" key="5">
    <source>
        <dbReference type="ARBA" id="ARBA00022725"/>
    </source>
</evidence>
<evidence type="ECO:0000256" key="10">
    <source>
        <dbReference type="RuleBase" id="RU351113"/>
    </source>
</evidence>
<feature type="transmembrane region" description="Helical" evidence="10">
    <location>
        <begin position="185"/>
        <end position="208"/>
    </location>
</feature>
<evidence type="ECO:0000256" key="8">
    <source>
        <dbReference type="ARBA" id="ARBA00023170"/>
    </source>
</evidence>
<protein>
    <recommendedName>
        <fullName evidence="10">Odorant receptor</fullName>
    </recommendedName>
</protein>
<evidence type="ECO:0000256" key="4">
    <source>
        <dbReference type="ARBA" id="ARBA00022692"/>
    </source>
</evidence>
<dbReference type="RefSeq" id="XP_046590497.1">
    <property type="nucleotide sequence ID" value="XM_046734541.1"/>
</dbReference>
<keyword evidence="7 10" id="KW-0472">Membrane</keyword>
<evidence type="ECO:0000313" key="11">
    <source>
        <dbReference type="Proteomes" id="UP000829291"/>
    </source>
</evidence>
<dbReference type="PANTHER" id="PTHR21137">
    <property type="entry name" value="ODORANT RECEPTOR"/>
    <property type="match status" value="1"/>
</dbReference>
<feature type="transmembrane region" description="Helical" evidence="10">
    <location>
        <begin position="287"/>
        <end position="307"/>
    </location>
</feature>
<feature type="transmembrane region" description="Helical" evidence="10">
    <location>
        <begin position="119"/>
        <end position="139"/>
    </location>
</feature>
<evidence type="ECO:0000256" key="7">
    <source>
        <dbReference type="ARBA" id="ARBA00023136"/>
    </source>
</evidence>
<keyword evidence="5 10" id="KW-0552">Olfaction</keyword>
<dbReference type="Proteomes" id="UP000829291">
    <property type="component" value="Chromosome 3"/>
</dbReference>
<feature type="transmembrane region" description="Helical" evidence="10">
    <location>
        <begin position="252"/>
        <end position="275"/>
    </location>
</feature>